<evidence type="ECO:0000256" key="17">
    <source>
        <dbReference type="SAM" id="MobiDB-lite"/>
    </source>
</evidence>
<dbReference type="InterPro" id="IPR001412">
    <property type="entry name" value="aa-tRNA-synth_I_CS"/>
</dbReference>
<dbReference type="GO" id="GO:0005840">
    <property type="term" value="C:ribosome"/>
    <property type="evidence" value="ECO:0007669"/>
    <property type="project" value="UniProtKB-KW"/>
</dbReference>
<evidence type="ECO:0000256" key="9">
    <source>
        <dbReference type="ARBA" id="ARBA00022980"/>
    </source>
</evidence>
<evidence type="ECO:0000256" key="13">
    <source>
        <dbReference type="ARBA" id="ARBA00035261"/>
    </source>
</evidence>
<dbReference type="GO" id="GO:0004830">
    <property type="term" value="F:tryptophan-tRNA ligase activity"/>
    <property type="evidence" value="ECO:0007669"/>
    <property type="project" value="UniProtKB-EC"/>
</dbReference>
<dbReference type="GO" id="GO:0005524">
    <property type="term" value="F:ATP binding"/>
    <property type="evidence" value="ECO:0007669"/>
    <property type="project" value="UniProtKB-KW"/>
</dbReference>
<feature type="compositionally biased region" description="Polar residues" evidence="17">
    <location>
        <begin position="48"/>
        <end position="62"/>
    </location>
</feature>
<dbReference type="NCBIfam" id="TIGR00233">
    <property type="entry name" value="trpS"/>
    <property type="match status" value="1"/>
</dbReference>
<dbReference type="InterPro" id="IPR014729">
    <property type="entry name" value="Rossmann-like_a/b/a_fold"/>
</dbReference>
<dbReference type="Pfam" id="PF00338">
    <property type="entry name" value="Ribosomal_S10"/>
    <property type="match status" value="1"/>
</dbReference>
<comment type="subcellular location">
    <subcellularLocation>
        <location evidence="1">Mitochondrion matrix</location>
    </subcellularLocation>
</comment>
<keyword evidence="5" id="KW-0436">Ligase</keyword>
<dbReference type="Pfam" id="PF00579">
    <property type="entry name" value="tRNA-synt_1b"/>
    <property type="match status" value="1"/>
</dbReference>
<evidence type="ECO:0000259" key="18">
    <source>
        <dbReference type="SMART" id="SM01403"/>
    </source>
</evidence>
<dbReference type="Proteomes" id="UP001265746">
    <property type="component" value="Unassembled WGS sequence"/>
</dbReference>
<dbReference type="HAMAP" id="MF_00508">
    <property type="entry name" value="Ribosomal_uS10"/>
    <property type="match status" value="1"/>
</dbReference>
<dbReference type="SUPFAM" id="SSF52374">
    <property type="entry name" value="Nucleotidylyl transferase"/>
    <property type="match status" value="1"/>
</dbReference>
<dbReference type="SUPFAM" id="SSF54999">
    <property type="entry name" value="Ribosomal protein S10"/>
    <property type="match status" value="1"/>
</dbReference>
<evidence type="ECO:0000256" key="10">
    <source>
        <dbReference type="ARBA" id="ARBA00023146"/>
    </source>
</evidence>
<sequence length="963" mass="105178">MQDYAEMNAPPVLRPLRAILQRRLQLVPSRPIRTPYYVRASQLRPQLRCNSSIPKDQTSKPDSSAEEPAKEPSQDTQASRTASPAEEVQDVNPEEHLEPPERPEATKGEIEVHQAEPADFAQVVPGEPVAESEVTVIEPTSLKEAALPKFNDALIKSAFKRVKAASAEIEAGISEVVARQIEAAEAAATSETQEEIPIPGPDHAFVRSKMEEVEALSSQIRAGLHEFEQLGLQAAQEVETILENPAVTAKSEGALPDEIVKAAEEVRETEEIGAGETETSELVFLTATEAQEIVNEKIATAELNEAPSQQPTPQSDSKATAAKKQGRKSKHEGLNAAVEKELRNRTEESAANLVETEDDDVPDEPSRLPRNVQAFYLQPLRREAKYNLPSCNLQLRSYSVRPLESFCDFALRAAYYLGLPAYGPTPLPKIIQRWTVPKSSFIFKKSQENFERITRRRLIQIRDGHPETVQIWLAFLQKHQQAGVGMKANVWEFSSLDVAKELDQAYEEAKPIIDKKFNLLGQDREIATVEKVDEILTSERYKLAGGRRAGRTLALGPIARAAEVASSHNVYPPTQSSSPPSPYQRRAATTTTTSFKDASPRVIFSGIQPTGVPHLGNYLGALSQWAALQNEAAADSTNSTRLLFSVVDLHAITLPQEASQLRAWRREMLAALLAVGLDPARSTIFHQSSVPAHAELMWVLSCTASMGYLSRMTQWKSKISLPEDTSALPTDDRVGGGANKAAALKLGLFSYPVLQAADILIHRATHVPVGEDQRQHLEFARECATGFNHAYGGSGGGAGLLVPPETIVSPARRVMSLTDPTKKMSKSDANPASRVLITDAPADIRRKVMRAVTDSQSGSVSYDPESRPGVSNLLEILAILEGEERTPAEAAAGFAGSQHPLKALKERTADAIVAELRDVRGKYFELMGHNGGKELDEIEARGAEKARASADVTMKLVKEAVGF</sequence>
<dbReference type="CDD" id="cd00806">
    <property type="entry name" value="TrpRS_core"/>
    <property type="match status" value="1"/>
</dbReference>
<feature type="compositionally biased region" description="Basic and acidic residues" evidence="17">
    <location>
        <begin position="338"/>
        <end position="348"/>
    </location>
</feature>
<reference evidence="19" key="1">
    <citation type="submission" date="2023-06" db="EMBL/GenBank/DDBJ databases">
        <authorList>
            <person name="Noh H."/>
        </authorList>
    </citation>
    <scope>NUCLEOTIDE SEQUENCE</scope>
    <source>
        <strain evidence="19">DUCC20226</strain>
    </source>
</reference>
<protein>
    <recommendedName>
        <fullName evidence="13">Small ribosomal subunit protein uS10m</fullName>
        <ecNumber evidence="4">6.1.1.2</ecNumber>
    </recommendedName>
    <alternativeName>
        <fullName evidence="14">37S ribosomal protein S10, mitochondrial</fullName>
    </alternativeName>
    <alternativeName>
        <fullName evidence="16">Mitochondrial ribosomal small subunit protein 10</fullName>
    </alternativeName>
    <alternativeName>
        <fullName evidence="15">Tryptophan--tRNA ligase, mitochondrial</fullName>
    </alternativeName>
    <alternativeName>
        <fullName evidence="12">Tryptophanyl-tRNA synthetase</fullName>
    </alternativeName>
</protein>
<evidence type="ECO:0000256" key="15">
    <source>
        <dbReference type="ARBA" id="ARBA00069760"/>
    </source>
</evidence>
<dbReference type="PANTHER" id="PTHR43766:SF1">
    <property type="entry name" value="TRYPTOPHAN--TRNA LIGASE, MITOCHONDRIAL"/>
    <property type="match status" value="1"/>
</dbReference>
<dbReference type="InterPro" id="IPR001848">
    <property type="entry name" value="Ribosomal_uS10"/>
</dbReference>
<evidence type="ECO:0000256" key="1">
    <source>
        <dbReference type="ARBA" id="ARBA00004305"/>
    </source>
</evidence>
<keyword evidence="6" id="KW-0547">Nucleotide-binding</keyword>
<keyword evidence="8" id="KW-0648">Protein biosynthesis</keyword>
<dbReference type="Gene3D" id="3.40.50.620">
    <property type="entry name" value="HUPs"/>
    <property type="match status" value="1"/>
</dbReference>
<evidence type="ECO:0000313" key="19">
    <source>
        <dbReference type="EMBL" id="KAK2605401.1"/>
    </source>
</evidence>
<dbReference type="InterPro" id="IPR002305">
    <property type="entry name" value="aa-tRNA-synth_Ic"/>
</dbReference>
<evidence type="ECO:0000256" key="8">
    <source>
        <dbReference type="ARBA" id="ARBA00022917"/>
    </source>
</evidence>
<gene>
    <name evidence="19" type="ORF">N8I77_008239</name>
</gene>
<comment type="similarity">
    <text evidence="2">Belongs to the class-I aminoacyl-tRNA synthetase family.</text>
</comment>
<evidence type="ECO:0000256" key="11">
    <source>
        <dbReference type="ARBA" id="ARBA00023274"/>
    </source>
</evidence>
<accession>A0AAD9SDE6</accession>
<keyword evidence="9" id="KW-0689">Ribosomal protein</keyword>
<evidence type="ECO:0000313" key="20">
    <source>
        <dbReference type="Proteomes" id="UP001265746"/>
    </source>
</evidence>
<evidence type="ECO:0000256" key="6">
    <source>
        <dbReference type="ARBA" id="ARBA00022741"/>
    </source>
</evidence>
<keyword evidence="7" id="KW-0067">ATP-binding</keyword>
<comment type="caution">
    <text evidence="19">The sequence shown here is derived from an EMBL/GenBank/DDBJ whole genome shotgun (WGS) entry which is preliminary data.</text>
</comment>
<keyword evidence="11" id="KW-0687">Ribonucleoprotein</keyword>
<dbReference type="InterPro" id="IPR027486">
    <property type="entry name" value="Ribosomal_uS10_dom"/>
</dbReference>
<feature type="domain" description="Small ribosomal subunit protein uS10" evidence="18">
    <location>
        <begin position="392"/>
        <end position="489"/>
    </location>
</feature>
<comment type="similarity">
    <text evidence="3">Belongs to the universal ribosomal protein uS10 family.</text>
</comment>
<dbReference type="EMBL" id="JAUJFL010000004">
    <property type="protein sequence ID" value="KAK2605401.1"/>
    <property type="molecule type" value="Genomic_DNA"/>
</dbReference>
<evidence type="ECO:0000256" key="4">
    <source>
        <dbReference type="ARBA" id="ARBA00013161"/>
    </source>
</evidence>
<dbReference type="FunFam" id="1.10.240.10:FF:000002">
    <property type="entry name" value="Tryptophan--tRNA ligase"/>
    <property type="match status" value="1"/>
</dbReference>
<feature type="compositionally biased region" description="Polar residues" evidence="17">
    <location>
        <begin position="306"/>
        <end position="318"/>
    </location>
</feature>
<dbReference type="GO" id="GO:0070183">
    <property type="term" value="P:mitochondrial tryptophanyl-tRNA aminoacylation"/>
    <property type="evidence" value="ECO:0007669"/>
    <property type="project" value="TreeGrafter"/>
</dbReference>
<feature type="region of interest" description="Disordered" evidence="17">
    <location>
        <begin position="304"/>
        <end position="367"/>
    </location>
</feature>
<evidence type="ECO:0000256" key="2">
    <source>
        <dbReference type="ARBA" id="ARBA00005594"/>
    </source>
</evidence>
<evidence type="ECO:0000256" key="14">
    <source>
        <dbReference type="ARBA" id="ARBA00042916"/>
    </source>
</evidence>
<dbReference type="EC" id="6.1.1.2" evidence="4"/>
<evidence type="ECO:0000256" key="7">
    <source>
        <dbReference type="ARBA" id="ARBA00022840"/>
    </source>
</evidence>
<dbReference type="FunFam" id="3.30.70.600:FF:000003">
    <property type="entry name" value="30S ribosomal protein S10"/>
    <property type="match status" value="1"/>
</dbReference>
<evidence type="ECO:0000256" key="16">
    <source>
        <dbReference type="ARBA" id="ARBA00078476"/>
    </source>
</evidence>
<dbReference type="InterPro" id="IPR002306">
    <property type="entry name" value="Trp-tRNA-ligase"/>
</dbReference>
<dbReference type="FunFam" id="3.40.50.620:FF:000082">
    <property type="entry name" value="MSW1p Mitochondrial tryptophanyl-tRNA synthetase"/>
    <property type="match status" value="1"/>
</dbReference>
<evidence type="ECO:0000256" key="12">
    <source>
        <dbReference type="ARBA" id="ARBA00030268"/>
    </source>
</evidence>
<dbReference type="GO" id="GO:0003735">
    <property type="term" value="F:structural constituent of ribosome"/>
    <property type="evidence" value="ECO:0007669"/>
    <property type="project" value="InterPro"/>
</dbReference>
<proteinExistence type="inferred from homology"/>
<keyword evidence="20" id="KW-1185">Reference proteome</keyword>
<feature type="region of interest" description="Disordered" evidence="17">
    <location>
        <begin position="41"/>
        <end position="109"/>
    </location>
</feature>
<feature type="region of interest" description="Disordered" evidence="17">
    <location>
        <begin position="566"/>
        <end position="593"/>
    </location>
</feature>
<dbReference type="PRINTS" id="PR01039">
    <property type="entry name" value="TRNASYNTHTRP"/>
</dbReference>
<name>A0AAD9SDE6_PHOAM</name>
<dbReference type="GO" id="GO:0005759">
    <property type="term" value="C:mitochondrial matrix"/>
    <property type="evidence" value="ECO:0007669"/>
    <property type="project" value="UniProtKB-SubCell"/>
</dbReference>
<evidence type="ECO:0000256" key="3">
    <source>
        <dbReference type="ARBA" id="ARBA00007102"/>
    </source>
</evidence>
<dbReference type="PROSITE" id="PS00178">
    <property type="entry name" value="AA_TRNA_LIGASE_I"/>
    <property type="match status" value="1"/>
</dbReference>
<keyword evidence="10" id="KW-0030">Aminoacyl-tRNA synthetase</keyword>
<dbReference type="Gene3D" id="3.30.70.600">
    <property type="entry name" value="Ribosomal protein S10 domain"/>
    <property type="match status" value="1"/>
</dbReference>
<dbReference type="AlphaFoldDB" id="A0AAD9SDE6"/>
<feature type="compositionally biased region" description="Basic and acidic residues" evidence="17">
    <location>
        <begin position="93"/>
        <end position="109"/>
    </location>
</feature>
<evidence type="ECO:0000256" key="5">
    <source>
        <dbReference type="ARBA" id="ARBA00022598"/>
    </source>
</evidence>
<organism evidence="19 20">
    <name type="scientific">Phomopsis amygdali</name>
    <name type="common">Fusicoccum amygdali</name>
    <dbReference type="NCBI Taxonomy" id="1214568"/>
    <lineage>
        <taxon>Eukaryota</taxon>
        <taxon>Fungi</taxon>
        <taxon>Dikarya</taxon>
        <taxon>Ascomycota</taxon>
        <taxon>Pezizomycotina</taxon>
        <taxon>Sordariomycetes</taxon>
        <taxon>Sordariomycetidae</taxon>
        <taxon>Diaporthales</taxon>
        <taxon>Diaporthaceae</taxon>
        <taxon>Diaporthe</taxon>
    </lineage>
</organism>
<dbReference type="InterPro" id="IPR050203">
    <property type="entry name" value="Trp-tRNA_synthetase"/>
</dbReference>
<dbReference type="Gene3D" id="1.10.240.10">
    <property type="entry name" value="Tyrosyl-Transfer RNA Synthetase"/>
    <property type="match status" value="1"/>
</dbReference>
<dbReference type="SMART" id="SM01403">
    <property type="entry name" value="Ribosomal_S10"/>
    <property type="match status" value="1"/>
</dbReference>
<dbReference type="PANTHER" id="PTHR43766">
    <property type="entry name" value="TRYPTOPHAN--TRNA LIGASE, MITOCHONDRIAL"/>
    <property type="match status" value="1"/>
</dbReference>
<dbReference type="GO" id="GO:1990904">
    <property type="term" value="C:ribonucleoprotein complex"/>
    <property type="evidence" value="ECO:0007669"/>
    <property type="project" value="UniProtKB-KW"/>
</dbReference>
<dbReference type="InterPro" id="IPR036838">
    <property type="entry name" value="Ribosomal_uS10_dom_sf"/>
</dbReference>